<dbReference type="EMBL" id="JN882284">
    <property type="protein sequence ID" value="AFC21187.1"/>
    <property type="molecule type" value="Genomic_DNA"/>
</dbReference>
<dbReference type="GeneID" id="13993620"/>
<evidence type="ECO:0000313" key="1">
    <source>
        <dbReference type="EMBL" id="AFC21187.1"/>
    </source>
</evidence>
<dbReference type="KEGG" id="vg:13993620"/>
<gene>
    <name evidence="1" type="ORF">GAP31_009</name>
</gene>
<dbReference type="OrthoDB" id="28043at10239"/>
<name>K4F6G6_9CAUD</name>
<sequence length="90" mass="10329">MKSKKHLDSVFVIYDTQEGKLWNSNGTKIGWVTTGAAKNAWNLCSKTVYDPNNGDRPVKVKFDEQTRYVIVQISELLVRYIFEGKSNDNE</sequence>
<evidence type="ECO:0000313" key="2">
    <source>
        <dbReference type="Proteomes" id="UP000000458"/>
    </source>
</evidence>
<keyword evidence="2" id="KW-1185">Reference proteome</keyword>
<dbReference type="Proteomes" id="UP000000458">
    <property type="component" value="Segment"/>
</dbReference>
<reference evidence="1 2" key="1">
    <citation type="journal article" date="2012" name="J. Virol.">
        <title>Genome Sequence of Cronobacter sakazakii Myovirus vB_CsaM_GAP31.</title>
        <authorList>
            <person name="Abbasifar R."/>
            <person name="Kropinski A.M."/>
            <person name="Sabour P.M."/>
            <person name="Ackermann H.W."/>
            <person name="Alanis Villa A."/>
            <person name="Abbasifar A."/>
            <person name="Griffiths M.W."/>
        </authorList>
    </citation>
    <scope>NUCLEOTIDE SEQUENCE [LARGE SCALE GENOMIC DNA]</scope>
</reference>
<organism evidence="1 2">
    <name type="scientific">Cronobacter phage vB_CsaM_GAP31</name>
    <dbReference type="NCBI Taxonomy" id="1141135"/>
    <lineage>
        <taxon>Viruses</taxon>
        <taxon>Duplodnaviria</taxon>
        <taxon>Heunggongvirae</taxon>
        <taxon>Uroviricota</taxon>
        <taxon>Caudoviricetes</taxon>
        <taxon>Vequintavirinae</taxon>
        <taxon>Seunavirus</taxon>
        <taxon>Seunavirus GAP31</taxon>
    </lineage>
</organism>
<proteinExistence type="predicted"/>
<accession>K4F6G6</accession>
<dbReference type="RefSeq" id="YP_006986842.1">
    <property type="nucleotide sequence ID" value="NC_019400.1"/>
</dbReference>
<protein>
    <submittedName>
        <fullName evidence="1">Uncharacterized protein</fullName>
    </submittedName>
</protein>